<evidence type="ECO:0000313" key="1">
    <source>
        <dbReference type="EMBL" id="GAI52186.1"/>
    </source>
</evidence>
<organism evidence="1">
    <name type="scientific">marine sediment metagenome</name>
    <dbReference type="NCBI Taxonomy" id="412755"/>
    <lineage>
        <taxon>unclassified sequences</taxon>
        <taxon>metagenomes</taxon>
        <taxon>ecological metagenomes</taxon>
    </lineage>
</organism>
<accession>X1QBL3</accession>
<sequence length="30" mass="3497">MGYSLLSGDESRNTIYGIYFHVRLVEISYL</sequence>
<dbReference type="EMBL" id="BARV01037575">
    <property type="protein sequence ID" value="GAI52186.1"/>
    <property type="molecule type" value="Genomic_DNA"/>
</dbReference>
<comment type="caution">
    <text evidence="1">The sequence shown here is derived from an EMBL/GenBank/DDBJ whole genome shotgun (WGS) entry which is preliminary data.</text>
</comment>
<feature type="non-terminal residue" evidence="1">
    <location>
        <position position="30"/>
    </location>
</feature>
<reference evidence="1" key="1">
    <citation type="journal article" date="2014" name="Front. Microbiol.">
        <title>High frequency of phylogenetically diverse reductive dehalogenase-homologous genes in deep subseafloor sedimentary metagenomes.</title>
        <authorList>
            <person name="Kawai M."/>
            <person name="Futagami T."/>
            <person name="Toyoda A."/>
            <person name="Takaki Y."/>
            <person name="Nishi S."/>
            <person name="Hori S."/>
            <person name="Arai W."/>
            <person name="Tsubouchi T."/>
            <person name="Morono Y."/>
            <person name="Uchiyama I."/>
            <person name="Ito T."/>
            <person name="Fujiyama A."/>
            <person name="Inagaki F."/>
            <person name="Takami H."/>
        </authorList>
    </citation>
    <scope>NUCLEOTIDE SEQUENCE</scope>
    <source>
        <strain evidence="1">Expedition CK06-06</strain>
    </source>
</reference>
<name>X1QBL3_9ZZZZ</name>
<protein>
    <submittedName>
        <fullName evidence="1">Uncharacterized protein</fullName>
    </submittedName>
</protein>
<proteinExistence type="predicted"/>
<dbReference type="AlphaFoldDB" id="X1QBL3"/>
<gene>
    <name evidence="1" type="ORF">S06H3_58100</name>
</gene>